<keyword evidence="2" id="KW-0472">Membrane</keyword>
<dbReference type="EMBL" id="FODD01000025">
    <property type="protein sequence ID" value="SEO40717.1"/>
    <property type="molecule type" value="Genomic_DNA"/>
</dbReference>
<dbReference type="Proteomes" id="UP000181951">
    <property type="component" value="Unassembled WGS sequence"/>
</dbReference>
<protein>
    <submittedName>
        <fullName evidence="3">Uncharacterized protein</fullName>
    </submittedName>
</protein>
<evidence type="ECO:0000313" key="3">
    <source>
        <dbReference type="EMBL" id="SEO40717.1"/>
    </source>
</evidence>
<organism evidence="3 4">
    <name type="scientific">Actinacidiphila rubida</name>
    <dbReference type="NCBI Taxonomy" id="310780"/>
    <lineage>
        <taxon>Bacteria</taxon>
        <taxon>Bacillati</taxon>
        <taxon>Actinomycetota</taxon>
        <taxon>Actinomycetes</taxon>
        <taxon>Kitasatosporales</taxon>
        <taxon>Streptomycetaceae</taxon>
        <taxon>Actinacidiphila</taxon>
    </lineage>
</organism>
<reference evidence="3 4" key="1">
    <citation type="submission" date="2016-10" db="EMBL/GenBank/DDBJ databases">
        <authorList>
            <person name="de Groot N.N."/>
        </authorList>
    </citation>
    <scope>NUCLEOTIDE SEQUENCE [LARGE SCALE GENOMIC DNA]</scope>
    <source>
        <strain evidence="3 4">CGMCC 4.2026</strain>
    </source>
</reference>
<feature type="region of interest" description="Disordered" evidence="1">
    <location>
        <begin position="1"/>
        <end position="231"/>
    </location>
</feature>
<proteinExistence type="predicted"/>
<feature type="compositionally biased region" description="Pro residues" evidence="1">
    <location>
        <begin position="80"/>
        <end position="137"/>
    </location>
</feature>
<dbReference type="PRINTS" id="PR01217">
    <property type="entry name" value="PRICHEXTENSN"/>
</dbReference>
<sequence>MSTGVDNGQTPPSPFPTLHPRRPAGTPAADEAAADGPTPPIPRSPAPPPAAPSVPPAAPAAPGAGPDAAQDGPEPAAGQVPPPVPPQPPRPPAAGPSPAPPAAGPLPPTAPPRPAGVPRPPRPPASPATPPAAPAAPPRYAAAAPPPPPAAPSVPPQSGWAAAPAPPPFRPAAGMGTGTGAAPGTVPGASADDEPVWPDFGLARPPAGGAYTGTYSAPHPGPPTAAPEAPRRPARGKVLAATALVLGLGLIGGATAGAVLNHGSRAAAAVADGSPEAFARARTVWHEVPVDQLFPPTLAQSGAGPGGADRSWTRIGVSRPAGCAAAFDPLLQKVLAPVGCARLMRATYVDSTSSTVTTVGLLVASGEAKDMSALNQRWTTQNLGDRTDLLPRTAPFPGTAAAGFGDRQRGSWAVQVSADLPFVVYAVSGFADGRTVSTPQPADKADAQGATSAPAQAGLGFDATALASAVDDRLHSAVGALLHPTAPTTAPAGAEKSR</sequence>
<dbReference type="AlphaFoldDB" id="A0A1H8PG63"/>
<gene>
    <name evidence="3" type="ORF">SAMN05216267_1025107</name>
</gene>
<feature type="compositionally biased region" description="Low complexity" evidence="1">
    <location>
        <begin position="23"/>
        <end position="36"/>
    </location>
</feature>
<evidence type="ECO:0000256" key="2">
    <source>
        <dbReference type="SAM" id="Phobius"/>
    </source>
</evidence>
<feature type="compositionally biased region" description="Pro residues" evidence="1">
    <location>
        <begin position="37"/>
        <end position="59"/>
    </location>
</feature>
<name>A0A1H8PG63_9ACTN</name>
<dbReference type="RefSeq" id="WP_245791606.1">
    <property type="nucleotide sequence ID" value="NZ_FODD01000025.1"/>
</dbReference>
<dbReference type="STRING" id="310780.SAMN05216267_1025107"/>
<keyword evidence="2" id="KW-0812">Transmembrane</keyword>
<feature type="transmembrane region" description="Helical" evidence="2">
    <location>
        <begin position="238"/>
        <end position="260"/>
    </location>
</feature>
<feature type="compositionally biased region" description="Low complexity" evidence="1">
    <location>
        <begin position="60"/>
        <end position="79"/>
    </location>
</feature>
<evidence type="ECO:0000256" key="1">
    <source>
        <dbReference type="SAM" id="MobiDB-lite"/>
    </source>
</evidence>
<keyword evidence="2" id="KW-1133">Transmembrane helix</keyword>
<accession>A0A1H8PG63</accession>
<keyword evidence="4" id="KW-1185">Reference proteome</keyword>
<feature type="compositionally biased region" description="Polar residues" evidence="1">
    <location>
        <begin position="1"/>
        <end position="10"/>
    </location>
</feature>
<evidence type="ECO:0000313" key="4">
    <source>
        <dbReference type="Proteomes" id="UP000181951"/>
    </source>
</evidence>
<feature type="compositionally biased region" description="Pro residues" evidence="1">
    <location>
        <begin position="144"/>
        <end position="155"/>
    </location>
</feature>